<dbReference type="RefSeq" id="YP_003345479.1">
    <property type="nucleotide sequence ID" value="NC_013638.1"/>
</dbReference>
<evidence type="ECO:0000313" key="1">
    <source>
        <dbReference type="EMBL" id="CBH51584.1"/>
    </source>
</evidence>
<dbReference type="GeneID" id="8673578"/>
<evidence type="ECO:0000313" key="2">
    <source>
        <dbReference type="Proteomes" id="UP000001906"/>
    </source>
</evidence>
<gene>
    <name evidence="1" type="ORF">SBWP25_0014</name>
</gene>
<proteinExistence type="predicted"/>
<accession>D2EBR8</accession>
<dbReference type="EMBL" id="FN594518">
    <property type="protein sequence ID" value="CBH51584.1"/>
    <property type="molecule type" value="Genomic_DNA"/>
</dbReference>
<organism evidence="1 2">
    <name type="scientific">Pseudomonas phage phi2</name>
    <dbReference type="NCBI Taxonomy" id="1450169"/>
    <lineage>
        <taxon>Viruses</taxon>
        <taxon>Duplodnaviria</taxon>
        <taxon>Heunggongvirae</taxon>
        <taxon>Uroviricota</taxon>
        <taxon>Caudoviricetes</taxon>
        <taxon>Autographivirales</taxon>
        <taxon>Autoscriptoviridae</taxon>
        <taxon>Tunggulvirus</taxon>
        <taxon>Tunggulvirus f2</taxon>
    </lineage>
</organism>
<name>D2EBR8_9CAUD</name>
<reference evidence="1 2" key="1">
    <citation type="journal article" date="2010" name="Nature">
        <title>Antagonistic coevolution accelerates molecular evolution.</title>
        <authorList>
            <person name="Paterson S."/>
            <person name="Vogwill T."/>
            <person name="Buckling A."/>
            <person name="Benmayor R."/>
            <person name="Spiers A.J."/>
            <person name="Thomson N.R."/>
            <person name="Quail M."/>
            <person name="Smith F."/>
            <person name="Walker D."/>
            <person name="Libberton B."/>
            <person name="Fenton A."/>
            <person name="Hall N."/>
            <person name="Brockhurst M.A."/>
        </authorList>
    </citation>
    <scope>NUCLEOTIDE SEQUENCE [LARGE SCALE GENOMIC DNA]</scope>
    <source>
        <strain evidence="2">phi 2</strain>
    </source>
</reference>
<dbReference type="Proteomes" id="UP000001906">
    <property type="component" value="Segment"/>
</dbReference>
<keyword evidence="2" id="KW-1185">Reference proteome</keyword>
<dbReference type="KEGG" id="vg:8673578"/>
<protein>
    <submittedName>
        <fullName evidence="1">Hypothetical phage protein</fullName>
    </submittedName>
</protein>
<sequence>MNLQTMKECADDVRRTNLGAVDAATQSRRGAGRTAATLLQALQLAYARKSVIIVALTDTHAKELRKALAAAGADGNYIEVLPSTGPMVSVADLHVAQKGEKATVLWDHAVLERHERLRIDALQESIREFEAWQLKCIATNTVM</sequence>